<comment type="caution">
    <text evidence="1">The sequence shown here is derived from an EMBL/GenBank/DDBJ whole genome shotgun (WGS) entry which is preliminary data.</text>
</comment>
<protein>
    <submittedName>
        <fullName evidence="1">Uncharacterized protein</fullName>
    </submittedName>
</protein>
<name>A0A4Z1JHE0_9HELO</name>
<evidence type="ECO:0000313" key="1">
    <source>
        <dbReference type="EMBL" id="TGO72764.1"/>
    </source>
</evidence>
<dbReference type="Proteomes" id="UP000297229">
    <property type="component" value="Unassembled WGS sequence"/>
</dbReference>
<gene>
    <name evidence="1" type="ORF">BELL_0421g00120</name>
</gene>
<dbReference type="AlphaFoldDB" id="A0A4Z1JHE0"/>
<reference evidence="1 2" key="1">
    <citation type="submission" date="2017-12" db="EMBL/GenBank/DDBJ databases">
        <title>Comparative genomics of Botrytis spp.</title>
        <authorList>
            <person name="Valero-Jimenez C.A."/>
            <person name="Tapia P."/>
            <person name="Veloso J."/>
            <person name="Silva-Moreno E."/>
            <person name="Staats M."/>
            <person name="Valdes J.H."/>
            <person name="Van Kan J.A.L."/>
        </authorList>
    </citation>
    <scope>NUCLEOTIDE SEQUENCE [LARGE SCALE GENOMIC DNA]</scope>
    <source>
        <strain evidence="1 2">Be9601</strain>
    </source>
</reference>
<proteinExistence type="predicted"/>
<organism evidence="1 2">
    <name type="scientific">Botrytis elliptica</name>
    <dbReference type="NCBI Taxonomy" id="278938"/>
    <lineage>
        <taxon>Eukaryota</taxon>
        <taxon>Fungi</taxon>
        <taxon>Dikarya</taxon>
        <taxon>Ascomycota</taxon>
        <taxon>Pezizomycotina</taxon>
        <taxon>Leotiomycetes</taxon>
        <taxon>Helotiales</taxon>
        <taxon>Sclerotiniaceae</taxon>
        <taxon>Botrytis</taxon>
    </lineage>
</organism>
<sequence>MALENFEATVFEYIFSLDTKSPQYTFADLIKRDVRCNPPISISRGLNLDLCLLYYAHFVRLIRSPSPHLTPHVATPRAGDTGNTYLIV</sequence>
<accession>A0A4Z1JHE0</accession>
<keyword evidence="2" id="KW-1185">Reference proteome</keyword>
<dbReference type="EMBL" id="PQXM01000419">
    <property type="protein sequence ID" value="TGO72764.1"/>
    <property type="molecule type" value="Genomic_DNA"/>
</dbReference>
<evidence type="ECO:0000313" key="2">
    <source>
        <dbReference type="Proteomes" id="UP000297229"/>
    </source>
</evidence>